<comment type="similarity">
    <text evidence="2 11 13">Belongs to the TonB-dependent receptor family.</text>
</comment>
<dbReference type="InterPro" id="IPR036942">
    <property type="entry name" value="Beta-barrel_TonB_sf"/>
</dbReference>
<name>A0A944GRH8_9HYPH</name>
<keyword evidence="9 17" id="KW-0675">Receptor</keyword>
<evidence type="ECO:0000256" key="14">
    <source>
        <dbReference type="SAM" id="SignalP"/>
    </source>
</evidence>
<dbReference type="Pfam" id="PF00593">
    <property type="entry name" value="TonB_dep_Rec_b-barrel"/>
    <property type="match status" value="1"/>
</dbReference>
<dbReference type="GO" id="GO:0015344">
    <property type="term" value="F:siderophore uptake transmembrane transporter activity"/>
    <property type="evidence" value="ECO:0007669"/>
    <property type="project" value="TreeGrafter"/>
</dbReference>
<dbReference type="Gene3D" id="2.40.170.20">
    <property type="entry name" value="TonB-dependent receptor, beta-barrel domain"/>
    <property type="match status" value="1"/>
</dbReference>
<feature type="domain" description="TonB-dependent receptor plug" evidence="16">
    <location>
        <begin position="47"/>
        <end position="148"/>
    </location>
</feature>
<dbReference type="GO" id="GO:0044718">
    <property type="term" value="P:siderophore transmembrane transport"/>
    <property type="evidence" value="ECO:0007669"/>
    <property type="project" value="TreeGrafter"/>
</dbReference>
<dbReference type="AlphaFoldDB" id="A0A944GRH8"/>
<evidence type="ECO:0000256" key="7">
    <source>
        <dbReference type="ARBA" id="ARBA00023077"/>
    </source>
</evidence>
<accession>A0A944GRH8</accession>
<keyword evidence="6 14" id="KW-0732">Signal</keyword>
<dbReference type="CDD" id="cd01347">
    <property type="entry name" value="ligand_gated_channel"/>
    <property type="match status" value="1"/>
</dbReference>
<evidence type="ECO:0000256" key="13">
    <source>
        <dbReference type="RuleBase" id="RU003357"/>
    </source>
</evidence>
<dbReference type="Gene3D" id="2.170.130.10">
    <property type="entry name" value="TonB-dependent receptor, plug domain"/>
    <property type="match status" value="1"/>
</dbReference>
<dbReference type="PANTHER" id="PTHR30069">
    <property type="entry name" value="TONB-DEPENDENT OUTER MEMBRANE RECEPTOR"/>
    <property type="match status" value="1"/>
</dbReference>
<gene>
    <name evidence="17" type="ORF">DYI23_00135</name>
</gene>
<evidence type="ECO:0000256" key="2">
    <source>
        <dbReference type="ARBA" id="ARBA00009810"/>
    </source>
</evidence>
<reference evidence="17" key="1">
    <citation type="submission" date="2018-08" db="EMBL/GenBank/DDBJ databases">
        <authorList>
            <person name="Jin W."/>
            <person name="Wang H."/>
            <person name="Yang Y."/>
            <person name="Li M."/>
            <person name="Liu J."/>
        </authorList>
    </citation>
    <scope>NUCLEOTIDE SEQUENCE</scope>
    <source>
        <strain evidence="17">AESS21</strain>
    </source>
</reference>
<keyword evidence="8 11" id="KW-0472">Membrane</keyword>
<evidence type="ECO:0000256" key="4">
    <source>
        <dbReference type="ARBA" id="ARBA00022452"/>
    </source>
</evidence>
<feature type="chain" id="PRO_5037737180" evidence="14">
    <location>
        <begin position="25"/>
        <end position="661"/>
    </location>
</feature>
<comment type="caution">
    <text evidence="17">The sequence shown here is derived from an EMBL/GenBank/DDBJ whole genome shotgun (WGS) entry which is preliminary data.</text>
</comment>
<evidence type="ECO:0000256" key="8">
    <source>
        <dbReference type="ARBA" id="ARBA00023136"/>
    </source>
</evidence>
<dbReference type="GO" id="GO:0009279">
    <property type="term" value="C:cell outer membrane"/>
    <property type="evidence" value="ECO:0007669"/>
    <property type="project" value="UniProtKB-SubCell"/>
</dbReference>
<evidence type="ECO:0000259" key="16">
    <source>
        <dbReference type="Pfam" id="PF07715"/>
    </source>
</evidence>
<dbReference type="EMBL" id="QTKU01000001">
    <property type="protein sequence ID" value="MBS8258610.1"/>
    <property type="molecule type" value="Genomic_DNA"/>
</dbReference>
<evidence type="ECO:0000259" key="15">
    <source>
        <dbReference type="Pfam" id="PF00593"/>
    </source>
</evidence>
<feature type="signal peptide" evidence="14">
    <location>
        <begin position="1"/>
        <end position="24"/>
    </location>
</feature>
<reference evidence="17" key="2">
    <citation type="journal article" date="2021" name="Microorganisms">
        <title>Bacterial Dimethylsulfoniopropionate Biosynthesis in the East China Sea.</title>
        <authorList>
            <person name="Liu J."/>
            <person name="Zhang Y."/>
            <person name="Liu J."/>
            <person name="Zhong H."/>
            <person name="Williams B.T."/>
            <person name="Zheng Y."/>
            <person name="Curson A.R.J."/>
            <person name="Sun C."/>
            <person name="Sun H."/>
            <person name="Song D."/>
            <person name="Wagner Mackenzie B."/>
            <person name="Bermejo Martinez A."/>
            <person name="Todd J.D."/>
            <person name="Zhang X.H."/>
        </authorList>
    </citation>
    <scope>NUCLEOTIDE SEQUENCE</scope>
    <source>
        <strain evidence="17">AESS21</strain>
    </source>
</reference>
<evidence type="ECO:0000313" key="18">
    <source>
        <dbReference type="Proteomes" id="UP000705379"/>
    </source>
</evidence>
<dbReference type="RefSeq" id="WP_213214395.1">
    <property type="nucleotide sequence ID" value="NZ_QTKU01000001.1"/>
</dbReference>
<evidence type="ECO:0000256" key="11">
    <source>
        <dbReference type="PROSITE-ProRule" id="PRU01360"/>
    </source>
</evidence>
<protein>
    <submittedName>
        <fullName evidence="17">TonB-dependent receptor</fullName>
    </submittedName>
</protein>
<keyword evidence="3 11" id="KW-0813">Transport</keyword>
<dbReference type="InterPro" id="IPR037066">
    <property type="entry name" value="Plug_dom_sf"/>
</dbReference>
<dbReference type="SUPFAM" id="SSF56935">
    <property type="entry name" value="Porins"/>
    <property type="match status" value="1"/>
</dbReference>
<keyword evidence="5 11" id="KW-0812">Transmembrane</keyword>
<organism evidence="17 18">
    <name type="scientific">Roseibium polysiphoniae</name>
    <dbReference type="NCBI Taxonomy" id="2571221"/>
    <lineage>
        <taxon>Bacteria</taxon>
        <taxon>Pseudomonadati</taxon>
        <taxon>Pseudomonadota</taxon>
        <taxon>Alphaproteobacteria</taxon>
        <taxon>Hyphomicrobiales</taxon>
        <taxon>Stappiaceae</taxon>
        <taxon>Roseibium</taxon>
    </lineage>
</organism>
<evidence type="ECO:0000256" key="12">
    <source>
        <dbReference type="PROSITE-ProRule" id="PRU10144"/>
    </source>
</evidence>
<keyword evidence="7 13" id="KW-0798">TonB box</keyword>
<dbReference type="Proteomes" id="UP000705379">
    <property type="component" value="Unassembled WGS sequence"/>
</dbReference>
<proteinExistence type="inferred from homology"/>
<keyword evidence="4 11" id="KW-1134">Transmembrane beta strand</keyword>
<evidence type="ECO:0000256" key="10">
    <source>
        <dbReference type="ARBA" id="ARBA00023237"/>
    </source>
</evidence>
<dbReference type="Pfam" id="PF07715">
    <property type="entry name" value="Plug"/>
    <property type="match status" value="1"/>
</dbReference>
<feature type="short sequence motif" description="TonB C-terminal box" evidence="12">
    <location>
        <begin position="644"/>
        <end position="661"/>
    </location>
</feature>
<sequence>MKRRIVRQAAILASVSGLTLSAVAAAAQDVQQLETIIVKDDGSEEFETLETSSNISRDEIEQTQPVDLKQLFQGTPSVATAGGSPASQKIYVHGIDESKLNVTVDGARQKNNVWHHNGSLGINPLFLKSVGINDGVAPADGGPGALGGSVDFETVDAVDLLKEGQTLGGLVSFGYDTNSMTLTGTTAAYGASQGFEYLGAITRGEGQDYDDGDGFTELGTATDLWNGLGKLAYQSLEGHRFEATGEYYRDDGYRRLRTNMGAVGTDFNDNLYERLTATFKYTLEGASGNFDPEVLLYYNQNTLNRPNNSGYTRASGDFNSDLQSIGGHLQNRFHFGLGTVTAGVDFYHDQVDIERFHFSTDAAEDITNLGAYVQTRLTPIEKLDVSAGLRADFQSYHAVDDQTFDNFGLSPNINLGYEIIDGLTLTGGYAYVFGGIEQAEAALFHSIDYTYADDLNPTTAHNAKVGLSYEYKGLVVGADLFYTKMFDTTTYEYGAGFTTAERVNGDDLISKGFDISARYNWQNAYVSATYTHTDVEYGDRIPLFGDSNSGVPVGDMLSLGAGYTFQDWNLTLGANAEIAFEYSNQDLEDNGYDNPIPGYEVVNIFAQWAPKLGDTDFTLRGEVNNLFDETYYSRGSYSTTSRVTPVNSPGRSFFLTATAKF</sequence>
<keyword evidence="10 11" id="KW-0998">Cell outer membrane</keyword>
<comment type="subcellular location">
    <subcellularLocation>
        <location evidence="1 11">Cell outer membrane</location>
        <topology evidence="1 11">Multi-pass membrane protein</topology>
    </subcellularLocation>
</comment>
<dbReference type="InterPro" id="IPR039426">
    <property type="entry name" value="TonB-dep_rcpt-like"/>
</dbReference>
<dbReference type="InterPro" id="IPR000531">
    <property type="entry name" value="Beta-barrel_TonB"/>
</dbReference>
<dbReference type="PANTHER" id="PTHR30069:SF41">
    <property type="entry name" value="HEME_HEMOPEXIN UTILIZATION PROTEIN C"/>
    <property type="match status" value="1"/>
</dbReference>
<dbReference type="InterPro" id="IPR012910">
    <property type="entry name" value="Plug_dom"/>
</dbReference>
<feature type="domain" description="TonB-dependent receptor-like beta-barrel" evidence="15">
    <location>
        <begin position="247"/>
        <end position="626"/>
    </location>
</feature>
<evidence type="ECO:0000256" key="1">
    <source>
        <dbReference type="ARBA" id="ARBA00004571"/>
    </source>
</evidence>
<dbReference type="InterPro" id="IPR010917">
    <property type="entry name" value="TonB_rcpt_CS"/>
</dbReference>
<dbReference type="PROSITE" id="PS01156">
    <property type="entry name" value="TONB_DEPENDENT_REC_2"/>
    <property type="match status" value="1"/>
</dbReference>
<evidence type="ECO:0000256" key="3">
    <source>
        <dbReference type="ARBA" id="ARBA00022448"/>
    </source>
</evidence>
<evidence type="ECO:0000256" key="6">
    <source>
        <dbReference type="ARBA" id="ARBA00022729"/>
    </source>
</evidence>
<dbReference type="PROSITE" id="PS52016">
    <property type="entry name" value="TONB_DEPENDENT_REC_3"/>
    <property type="match status" value="1"/>
</dbReference>
<evidence type="ECO:0000256" key="9">
    <source>
        <dbReference type="ARBA" id="ARBA00023170"/>
    </source>
</evidence>
<evidence type="ECO:0000313" key="17">
    <source>
        <dbReference type="EMBL" id="MBS8258610.1"/>
    </source>
</evidence>
<evidence type="ECO:0000256" key="5">
    <source>
        <dbReference type="ARBA" id="ARBA00022692"/>
    </source>
</evidence>